<dbReference type="InterPro" id="IPR004101">
    <property type="entry name" value="Mur_ligase_C"/>
</dbReference>
<evidence type="ECO:0000313" key="14">
    <source>
        <dbReference type="EMBL" id="GAA5168005.1"/>
    </source>
</evidence>
<dbReference type="EMBL" id="BAABJP010000039">
    <property type="protein sequence ID" value="GAA5168005.1"/>
    <property type="molecule type" value="Genomic_DNA"/>
</dbReference>
<dbReference type="RefSeq" id="WP_185066142.1">
    <property type="nucleotide sequence ID" value="NZ_BAABJP010000039.1"/>
</dbReference>
<gene>
    <name evidence="9 14" type="primary">murD</name>
    <name evidence="14" type="ORF">GCM10023321_61490</name>
</gene>
<comment type="caution">
    <text evidence="14">The sequence shown here is derived from an EMBL/GenBank/DDBJ whole genome shotgun (WGS) entry which is preliminary data.</text>
</comment>
<evidence type="ECO:0000259" key="12">
    <source>
        <dbReference type="Pfam" id="PF02875"/>
    </source>
</evidence>
<keyword evidence="6 9" id="KW-0547">Nucleotide-binding</keyword>
<evidence type="ECO:0000313" key="15">
    <source>
        <dbReference type="Proteomes" id="UP001428817"/>
    </source>
</evidence>
<dbReference type="SUPFAM" id="SSF53623">
    <property type="entry name" value="MurD-like peptide ligases, catalytic domain"/>
    <property type="match status" value="1"/>
</dbReference>
<evidence type="ECO:0000256" key="10">
    <source>
        <dbReference type="RuleBase" id="RU003664"/>
    </source>
</evidence>
<evidence type="ECO:0000256" key="4">
    <source>
        <dbReference type="ARBA" id="ARBA00022598"/>
    </source>
</evidence>
<comment type="pathway">
    <text evidence="2 9 10">Cell wall biogenesis; peptidoglycan biosynthesis.</text>
</comment>
<accession>A0ABP9QVL7</accession>
<dbReference type="Gene3D" id="3.40.50.720">
    <property type="entry name" value="NAD(P)-binding Rossmann-like Domain"/>
    <property type="match status" value="1"/>
</dbReference>
<dbReference type="SUPFAM" id="SSF53244">
    <property type="entry name" value="MurD-like peptide ligases, peptide-binding domain"/>
    <property type="match status" value="1"/>
</dbReference>
<protein>
    <recommendedName>
        <fullName evidence="9 10">UDP-N-acetylmuramoylalanine--D-glutamate ligase</fullName>
        <ecNumber evidence="9 10">6.3.2.9</ecNumber>
    </recommendedName>
    <alternativeName>
        <fullName evidence="9">D-glutamic acid-adding enzyme</fullName>
    </alternativeName>
    <alternativeName>
        <fullName evidence="9">UDP-N-acetylmuramoyl-L-alanyl-D-glutamate synthetase</fullName>
    </alternativeName>
</protein>
<dbReference type="InterPro" id="IPR005762">
    <property type="entry name" value="MurD"/>
</dbReference>
<comment type="similarity">
    <text evidence="9">Belongs to the MurCDEF family.</text>
</comment>
<dbReference type="InterPro" id="IPR036565">
    <property type="entry name" value="Mur-like_cat_sf"/>
</dbReference>
<sequence>MLTDLRDRPVLVAGAGVSGLSAAAALAELGARVTVADGAADRLAELPDGVEGAHGIDTPPPGTALVVTSPGWRPDAPLLAAAAGAGIEVIGEPELAWRWTSPGGPADSGSPPRWLAVTGTNGKTTTVGMLESILRTAGRDAVACGNIGTPVIDAVRAGHRELAVELSSFQLYWSPSLRPAAGCLLNIAEDHLDWHGGMPGYLAAKVRVLTGEVAVAGVDDPVLAGALANAPAARRVGLTMGEPASGQLGLRDGKLLDRAFGADEELIAAEDVRPGGPTGWADALAAAALARAAGVTPGQVADGLRAFSPGPHRGAVVGEVAGVRYINDSKATNPHAAASALSGHPRVVWLAGGLLKGASVTEVILQHAHRLVGVVLMGTDRGIIRDALLRHAPNVPVAEIPQGEHEGMTDGVRLAAAMAAPGDVVLLAPAAASLDQYPSYAARGRAFEEAVRALAAARG</sequence>
<evidence type="ECO:0000256" key="1">
    <source>
        <dbReference type="ARBA" id="ARBA00004496"/>
    </source>
</evidence>
<dbReference type="InterPro" id="IPR036615">
    <property type="entry name" value="Mur_ligase_C_dom_sf"/>
</dbReference>
<organism evidence="14 15">
    <name type="scientific">Pseudonocardia eucalypti</name>
    <dbReference type="NCBI Taxonomy" id="648755"/>
    <lineage>
        <taxon>Bacteria</taxon>
        <taxon>Bacillati</taxon>
        <taxon>Actinomycetota</taxon>
        <taxon>Actinomycetes</taxon>
        <taxon>Pseudonocardiales</taxon>
        <taxon>Pseudonocardiaceae</taxon>
        <taxon>Pseudonocardia</taxon>
    </lineage>
</organism>
<proteinExistence type="inferred from homology"/>
<evidence type="ECO:0000256" key="7">
    <source>
        <dbReference type="ARBA" id="ARBA00022840"/>
    </source>
</evidence>
<dbReference type="PROSITE" id="PS01011">
    <property type="entry name" value="FOLYLPOLYGLU_SYNT_1"/>
    <property type="match status" value="1"/>
</dbReference>
<dbReference type="Pfam" id="PF08245">
    <property type="entry name" value="Mur_ligase_M"/>
    <property type="match status" value="1"/>
</dbReference>
<comment type="catalytic activity">
    <reaction evidence="9 10">
        <text>UDP-N-acetyl-alpha-D-muramoyl-L-alanine + D-glutamate + ATP = UDP-N-acetyl-alpha-D-muramoyl-L-alanyl-D-glutamate + ADP + phosphate + H(+)</text>
        <dbReference type="Rhea" id="RHEA:16429"/>
        <dbReference type="ChEBI" id="CHEBI:15378"/>
        <dbReference type="ChEBI" id="CHEBI:29986"/>
        <dbReference type="ChEBI" id="CHEBI:30616"/>
        <dbReference type="ChEBI" id="CHEBI:43474"/>
        <dbReference type="ChEBI" id="CHEBI:83898"/>
        <dbReference type="ChEBI" id="CHEBI:83900"/>
        <dbReference type="ChEBI" id="CHEBI:456216"/>
        <dbReference type="EC" id="6.3.2.9"/>
    </reaction>
</comment>
<reference evidence="15" key="1">
    <citation type="journal article" date="2019" name="Int. J. Syst. Evol. Microbiol.">
        <title>The Global Catalogue of Microorganisms (GCM) 10K type strain sequencing project: providing services to taxonomists for standard genome sequencing and annotation.</title>
        <authorList>
            <consortium name="The Broad Institute Genomics Platform"/>
            <consortium name="The Broad Institute Genome Sequencing Center for Infectious Disease"/>
            <person name="Wu L."/>
            <person name="Ma J."/>
        </authorList>
    </citation>
    <scope>NUCLEOTIDE SEQUENCE [LARGE SCALE GENOMIC DNA]</scope>
    <source>
        <strain evidence="15">JCM 18303</strain>
    </source>
</reference>
<dbReference type="Gene3D" id="3.40.1190.10">
    <property type="entry name" value="Mur-like, catalytic domain"/>
    <property type="match status" value="1"/>
</dbReference>
<feature type="domain" description="Alanine dehydrogenase/pyridine nucleotide transhydrogenase NAD(H)-binding" evidence="11">
    <location>
        <begin position="10"/>
        <end position="48"/>
    </location>
</feature>
<evidence type="ECO:0000256" key="6">
    <source>
        <dbReference type="ARBA" id="ARBA00022741"/>
    </source>
</evidence>
<feature type="binding site" evidence="9">
    <location>
        <begin position="119"/>
        <end position="125"/>
    </location>
    <ligand>
        <name>ATP</name>
        <dbReference type="ChEBI" id="CHEBI:30616"/>
    </ligand>
</feature>
<keyword evidence="3 9" id="KW-0963">Cytoplasm</keyword>
<evidence type="ECO:0000256" key="8">
    <source>
        <dbReference type="ARBA" id="ARBA00023306"/>
    </source>
</evidence>
<dbReference type="NCBIfam" id="TIGR01087">
    <property type="entry name" value="murD"/>
    <property type="match status" value="1"/>
</dbReference>
<dbReference type="SUPFAM" id="SSF51984">
    <property type="entry name" value="MurCD N-terminal domain"/>
    <property type="match status" value="1"/>
</dbReference>
<comment type="subcellular location">
    <subcellularLocation>
        <location evidence="1 9 10">Cytoplasm</location>
    </subcellularLocation>
</comment>
<dbReference type="EC" id="6.3.2.9" evidence="9 10"/>
<evidence type="ECO:0000256" key="3">
    <source>
        <dbReference type="ARBA" id="ARBA00022490"/>
    </source>
</evidence>
<keyword evidence="9 10" id="KW-0573">Peptidoglycan synthesis</keyword>
<dbReference type="PANTHER" id="PTHR43692">
    <property type="entry name" value="UDP-N-ACETYLMURAMOYLALANINE--D-GLUTAMATE LIGASE"/>
    <property type="match status" value="1"/>
</dbReference>
<dbReference type="HAMAP" id="MF_00639">
    <property type="entry name" value="MurD"/>
    <property type="match status" value="1"/>
</dbReference>
<name>A0ABP9QVL7_9PSEU</name>
<evidence type="ECO:0000256" key="2">
    <source>
        <dbReference type="ARBA" id="ARBA00004752"/>
    </source>
</evidence>
<evidence type="ECO:0000256" key="9">
    <source>
        <dbReference type="HAMAP-Rule" id="MF_00639"/>
    </source>
</evidence>
<dbReference type="Gene3D" id="3.90.190.20">
    <property type="entry name" value="Mur ligase, C-terminal domain"/>
    <property type="match status" value="1"/>
</dbReference>
<keyword evidence="4 9" id="KW-0436">Ligase</keyword>
<keyword evidence="8 9" id="KW-0131">Cell cycle</keyword>
<dbReference type="InterPro" id="IPR013221">
    <property type="entry name" value="Mur_ligase_cen"/>
</dbReference>
<evidence type="ECO:0000256" key="5">
    <source>
        <dbReference type="ARBA" id="ARBA00022618"/>
    </source>
</evidence>
<evidence type="ECO:0000259" key="13">
    <source>
        <dbReference type="Pfam" id="PF08245"/>
    </source>
</evidence>
<dbReference type="GO" id="GO:0016874">
    <property type="term" value="F:ligase activity"/>
    <property type="evidence" value="ECO:0007669"/>
    <property type="project" value="UniProtKB-KW"/>
</dbReference>
<keyword evidence="7 9" id="KW-0067">ATP-binding</keyword>
<keyword evidence="9 10" id="KW-0133">Cell shape</keyword>
<evidence type="ECO:0000259" key="11">
    <source>
        <dbReference type="Pfam" id="PF01262"/>
    </source>
</evidence>
<dbReference type="Pfam" id="PF01262">
    <property type="entry name" value="AlaDh_PNT_C"/>
    <property type="match status" value="1"/>
</dbReference>
<comment type="function">
    <text evidence="9 10">Cell wall formation. Catalyzes the addition of glutamate to the nucleotide precursor UDP-N-acetylmuramoyl-L-alanine (UMA).</text>
</comment>
<keyword evidence="15" id="KW-1185">Reference proteome</keyword>
<dbReference type="InterPro" id="IPR018109">
    <property type="entry name" value="Folylpolyglutamate_synth_CS"/>
</dbReference>
<dbReference type="PANTHER" id="PTHR43692:SF1">
    <property type="entry name" value="UDP-N-ACETYLMURAMOYLALANINE--D-GLUTAMATE LIGASE"/>
    <property type="match status" value="1"/>
</dbReference>
<keyword evidence="5 9" id="KW-0132">Cell division</keyword>
<feature type="domain" description="Mur ligase C-terminal" evidence="12">
    <location>
        <begin position="312"/>
        <end position="430"/>
    </location>
</feature>
<keyword evidence="9 10" id="KW-0961">Cell wall biogenesis/degradation</keyword>
<dbReference type="Pfam" id="PF02875">
    <property type="entry name" value="Mur_ligase_C"/>
    <property type="match status" value="1"/>
</dbReference>
<dbReference type="Proteomes" id="UP001428817">
    <property type="component" value="Unassembled WGS sequence"/>
</dbReference>
<dbReference type="InterPro" id="IPR007698">
    <property type="entry name" value="AlaDH/PNT_NAD(H)-bd"/>
</dbReference>
<feature type="domain" description="Mur ligase central" evidence="13">
    <location>
        <begin position="117"/>
        <end position="230"/>
    </location>
</feature>